<evidence type="ECO:0000256" key="4">
    <source>
        <dbReference type="PROSITE-ProRule" id="PRU00277"/>
    </source>
</evidence>
<comment type="caution">
    <text evidence="9">The sequence shown here is derived from an EMBL/GenBank/DDBJ whole genome shotgun (WGS) entry which is preliminary data.</text>
</comment>
<proteinExistence type="inferred from homology"/>
<keyword evidence="7" id="KW-1133">Transmembrane helix</keyword>
<dbReference type="Pfam" id="PF00254">
    <property type="entry name" value="FKBP_C"/>
    <property type="match status" value="1"/>
</dbReference>
<dbReference type="EMBL" id="JACHXF010000004">
    <property type="protein sequence ID" value="MBB3094685.1"/>
    <property type="molecule type" value="Genomic_DNA"/>
</dbReference>
<feature type="compositionally biased region" description="Low complexity" evidence="6">
    <location>
        <begin position="59"/>
        <end position="74"/>
    </location>
</feature>
<evidence type="ECO:0000256" key="2">
    <source>
        <dbReference type="ARBA" id="ARBA00023110"/>
    </source>
</evidence>
<comment type="similarity">
    <text evidence="5">Belongs to the FKBP-type PPIase family.</text>
</comment>
<protein>
    <recommendedName>
        <fullName evidence="5">Peptidyl-prolyl cis-trans isomerase</fullName>
        <ecNumber evidence="5">5.2.1.8</ecNumber>
    </recommendedName>
</protein>
<keyword evidence="7" id="KW-0812">Transmembrane</keyword>
<name>A0A7W5AER2_9ACTN</name>
<comment type="catalytic activity">
    <reaction evidence="1 4 5">
        <text>[protein]-peptidylproline (omega=180) = [protein]-peptidylproline (omega=0)</text>
        <dbReference type="Rhea" id="RHEA:16237"/>
        <dbReference type="Rhea" id="RHEA-COMP:10747"/>
        <dbReference type="Rhea" id="RHEA-COMP:10748"/>
        <dbReference type="ChEBI" id="CHEBI:83833"/>
        <dbReference type="ChEBI" id="CHEBI:83834"/>
        <dbReference type="EC" id="5.2.1.8"/>
    </reaction>
</comment>
<organism evidence="9 10">
    <name type="scientific">Actinoplanes campanulatus</name>
    <dbReference type="NCBI Taxonomy" id="113559"/>
    <lineage>
        <taxon>Bacteria</taxon>
        <taxon>Bacillati</taxon>
        <taxon>Actinomycetota</taxon>
        <taxon>Actinomycetes</taxon>
        <taxon>Micromonosporales</taxon>
        <taxon>Micromonosporaceae</taxon>
        <taxon>Actinoplanes</taxon>
    </lineage>
</organism>
<accession>A0A7W5AER2</accession>
<gene>
    <name evidence="9" type="ORF">FHR83_002348</name>
</gene>
<keyword evidence="7" id="KW-0472">Membrane</keyword>
<dbReference type="InterPro" id="IPR001179">
    <property type="entry name" value="PPIase_FKBP_dom"/>
</dbReference>
<keyword evidence="3 4" id="KW-0413">Isomerase</keyword>
<dbReference type="RefSeq" id="WP_183218969.1">
    <property type="nucleotide sequence ID" value="NZ_BMPW01000003.1"/>
</dbReference>
<feature type="domain" description="PPIase FKBP-type" evidence="8">
    <location>
        <begin position="107"/>
        <end position="190"/>
    </location>
</feature>
<dbReference type="InterPro" id="IPR050689">
    <property type="entry name" value="FKBP-type_PPIase"/>
</dbReference>
<dbReference type="Gene3D" id="3.10.50.40">
    <property type="match status" value="1"/>
</dbReference>
<dbReference type="PROSITE" id="PS50059">
    <property type="entry name" value="FKBP_PPIASE"/>
    <property type="match status" value="1"/>
</dbReference>
<dbReference type="EC" id="5.2.1.8" evidence="5"/>
<evidence type="ECO:0000256" key="3">
    <source>
        <dbReference type="ARBA" id="ARBA00023235"/>
    </source>
</evidence>
<keyword evidence="2 4" id="KW-0697">Rotamase</keyword>
<dbReference type="Proteomes" id="UP000590749">
    <property type="component" value="Unassembled WGS sequence"/>
</dbReference>
<evidence type="ECO:0000256" key="5">
    <source>
        <dbReference type="RuleBase" id="RU003915"/>
    </source>
</evidence>
<dbReference type="GO" id="GO:0003755">
    <property type="term" value="F:peptidyl-prolyl cis-trans isomerase activity"/>
    <property type="evidence" value="ECO:0007669"/>
    <property type="project" value="UniProtKB-UniRule"/>
</dbReference>
<evidence type="ECO:0000313" key="10">
    <source>
        <dbReference type="Proteomes" id="UP000590749"/>
    </source>
</evidence>
<dbReference type="InterPro" id="IPR046357">
    <property type="entry name" value="PPIase_dom_sf"/>
</dbReference>
<evidence type="ECO:0000256" key="7">
    <source>
        <dbReference type="SAM" id="Phobius"/>
    </source>
</evidence>
<dbReference type="SUPFAM" id="SSF54534">
    <property type="entry name" value="FKBP-like"/>
    <property type="match status" value="1"/>
</dbReference>
<sequence length="190" mass="19195">MSDNKRRSQAIAGVLCGALVVAVLVGVFFVVRDGSSEAPVASQPTATAQPAAPVPPSAVPTTATSTAAAGGSAALTSEPDVQPGTGAVTALAVKELVPGTGETVKAGQTITVNYKLINYLTGEQIDSSWKNGVSEPFSAQIGVGQLIPGWDQAIPGQKVGSRIQLDVPAALAYGPEQGDLRFVVDIVSAE</sequence>
<dbReference type="AlphaFoldDB" id="A0A7W5AER2"/>
<feature type="compositionally biased region" description="Low complexity" evidence="6">
    <location>
        <begin position="39"/>
        <end position="51"/>
    </location>
</feature>
<evidence type="ECO:0000256" key="1">
    <source>
        <dbReference type="ARBA" id="ARBA00000971"/>
    </source>
</evidence>
<evidence type="ECO:0000259" key="8">
    <source>
        <dbReference type="PROSITE" id="PS50059"/>
    </source>
</evidence>
<feature type="region of interest" description="Disordered" evidence="6">
    <location>
        <begin position="39"/>
        <end position="81"/>
    </location>
</feature>
<feature type="transmembrane region" description="Helical" evidence="7">
    <location>
        <begin position="12"/>
        <end position="31"/>
    </location>
</feature>
<evidence type="ECO:0000313" key="9">
    <source>
        <dbReference type="EMBL" id="MBB3094685.1"/>
    </source>
</evidence>
<reference evidence="9 10" key="1">
    <citation type="submission" date="2020-08" db="EMBL/GenBank/DDBJ databases">
        <title>Genomic Encyclopedia of Type Strains, Phase III (KMG-III): the genomes of soil and plant-associated and newly described type strains.</title>
        <authorList>
            <person name="Whitman W."/>
        </authorList>
    </citation>
    <scope>NUCLEOTIDE SEQUENCE [LARGE SCALE GENOMIC DNA]</scope>
    <source>
        <strain evidence="9 10">CECT 3287</strain>
    </source>
</reference>
<dbReference type="PANTHER" id="PTHR10516">
    <property type="entry name" value="PEPTIDYL-PROLYL CIS-TRANS ISOMERASE"/>
    <property type="match status" value="1"/>
</dbReference>
<keyword evidence="10" id="KW-1185">Reference proteome</keyword>
<dbReference type="PANTHER" id="PTHR10516:SF443">
    <property type="entry name" value="FK506-BINDING PROTEIN 59-RELATED"/>
    <property type="match status" value="1"/>
</dbReference>
<evidence type="ECO:0000256" key="6">
    <source>
        <dbReference type="SAM" id="MobiDB-lite"/>
    </source>
</evidence>